<dbReference type="GO" id="GO:0008233">
    <property type="term" value="F:peptidase activity"/>
    <property type="evidence" value="ECO:0007669"/>
    <property type="project" value="UniProtKB-KW"/>
</dbReference>
<evidence type="ECO:0000256" key="1">
    <source>
        <dbReference type="ARBA" id="ARBA00004651"/>
    </source>
</evidence>
<protein>
    <submittedName>
        <fullName evidence="10">Exosortase A</fullName>
        <ecNumber evidence="10">3.4.22.-</ecNumber>
    </submittedName>
</protein>
<dbReference type="Proteomes" id="UP000288587">
    <property type="component" value="Unassembled WGS sequence"/>
</dbReference>
<keyword evidence="4 8" id="KW-0812">Transmembrane</keyword>
<evidence type="ECO:0000256" key="8">
    <source>
        <dbReference type="SAM" id="Phobius"/>
    </source>
</evidence>
<feature type="transmembrane region" description="Helical" evidence="8">
    <location>
        <begin position="212"/>
        <end position="232"/>
    </location>
</feature>
<dbReference type="NCBIfam" id="TIGR02602">
    <property type="entry name" value="8TM_EpsH"/>
    <property type="match status" value="1"/>
</dbReference>
<feature type="transmembrane region" description="Helical" evidence="8">
    <location>
        <begin position="252"/>
        <end position="273"/>
    </location>
</feature>
<dbReference type="NCBIfam" id="TIGR03109">
    <property type="entry name" value="exosort_XrtA"/>
    <property type="match status" value="1"/>
</dbReference>
<proteinExistence type="predicted"/>
<keyword evidence="5 10" id="KW-0378">Hydrolase</keyword>
<dbReference type="Pfam" id="PF09721">
    <property type="entry name" value="Exosortase_EpsH"/>
    <property type="match status" value="1"/>
</dbReference>
<dbReference type="OrthoDB" id="9797363at2"/>
<evidence type="ECO:0000256" key="5">
    <source>
        <dbReference type="ARBA" id="ARBA00022801"/>
    </source>
</evidence>
<evidence type="ECO:0000256" key="3">
    <source>
        <dbReference type="ARBA" id="ARBA00022670"/>
    </source>
</evidence>
<feature type="transmembrane region" description="Helical" evidence="8">
    <location>
        <begin position="128"/>
        <end position="150"/>
    </location>
</feature>
<evidence type="ECO:0000313" key="10">
    <source>
        <dbReference type="EMBL" id="RVT87740.1"/>
    </source>
</evidence>
<dbReference type="EC" id="3.4.22.-" evidence="10"/>
<evidence type="ECO:0000256" key="4">
    <source>
        <dbReference type="ARBA" id="ARBA00022692"/>
    </source>
</evidence>
<keyword evidence="6 8" id="KW-1133">Transmembrane helix</keyword>
<name>A0A437LQP2_9BURK</name>
<keyword evidence="11" id="KW-1185">Reference proteome</keyword>
<comment type="caution">
    <text evidence="10">The sequence shown here is derived from an EMBL/GenBank/DDBJ whole genome shotgun (WGS) entry which is preliminary data.</text>
</comment>
<dbReference type="EMBL" id="SACM01000001">
    <property type="protein sequence ID" value="RVT87740.1"/>
    <property type="molecule type" value="Genomic_DNA"/>
</dbReference>
<dbReference type="InterPro" id="IPR013426">
    <property type="entry name" value="EpsH-like"/>
</dbReference>
<dbReference type="AlphaFoldDB" id="A0A437LQP2"/>
<feature type="transmembrane region" description="Helical" evidence="8">
    <location>
        <begin position="187"/>
        <end position="205"/>
    </location>
</feature>
<comment type="subcellular location">
    <subcellularLocation>
        <location evidence="1">Cell membrane</location>
        <topology evidence="1">Multi-pass membrane protein</topology>
    </subcellularLocation>
</comment>
<dbReference type="InterPro" id="IPR026392">
    <property type="entry name" value="Exo/Archaeosortase_dom"/>
</dbReference>
<organism evidence="10 11">
    <name type="scientific">Inhella crocodyli</name>
    <dbReference type="NCBI Taxonomy" id="2499851"/>
    <lineage>
        <taxon>Bacteria</taxon>
        <taxon>Pseudomonadati</taxon>
        <taxon>Pseudomonadota</taxon>
        <taxon>Betaproteobacteria</taxon>
        <taxon>Burkholderiales</taxon>
        <taxon>Sphaerotilaceae</taxon>
        <taxon>Inhella</taxon>
    </lineage>
</organism>
<dbReference type="NCBIfam" id="TIGR04178">
    <property type="entry name" value="exo_archaeo"/>
    <property type="match status" value="1"/>
</dbReference>
<keyword evidence="7 8" id="KW-0472">Membrane</keyword>
<evidence type="ECO:0000313" key="11">
    <source>
        <dbReference type="Proteomes" id="UP000288587"/>
    </source>
</evidence>
<dbReference type="GO" id="GO:0005886">
    <property type="term" value="C:plasma membrane"/>
    <property type="evidence" value="ECO:0007669"/>
    <property type="project" value="UniProtKB-SubCell"/>
</dbReference>
<feature type="transmembrane region" description="Helical" evidence="8">
    <location>
        <begin position="39"/>
        <end position="60"/>
    </location>
</feature>
<feature type="domain" description="Methanolan biosynthesis EpsI" evidence="9">
    <location>
        <begin position="302"/>
        <end position="484"/>
    </location>
</feature>
<dbReference type="Pfam" id="PF11984">
    <property type="entry name" value="DUF3485"/>
    <property type="match status" value="1"/>
</dbReference>
<accession>A0A437LQP2</accession>
<feature type="transmembrane region" description="Helical" evidence="8">
    <location>
        <begin position="102"/>
        <end position="121"/>
    </location>
</feature>
<reference evidence="10 11" key="1">
    <citation type="submission" date="2019-01" db="EMBL/GenBank/DDBJ databases">
        <authorList>
            <person name="Chen W.-M."/>
        </authorList>
    </citation>
    <scope>NUCLEOTIDE SEQUENCE [LARGE SCALE GENOMIC DNA]</scope>
    <source>
        <strain evidence="10 11">CCP-18</strain>
    </source>
</reference>
<keyword evidence="3" id="KW-0645">Protease</keyword>
<keyword evidence="2" id="KW-1003">Cell membrane</keyword>
<sequence>MSMSETRSAWTRSLLILGVALAWMAWVHREAGLGMVTIWWRSDTFAHALLVPPIALWLVWRRRQELAALTPMPSIWGALPFGLGLLLVTLGELAQVNAAQHFGLVFLLQGSVWLVLGNAVTRRMAFPLLFLLFAPPFGEFLLPAMMGATADFTVAALRLTGVPVYREGLQFVIPSGHWSVVEACSGVRYLMASVMVGSLFAYLNFNRWPKRLAFVAFATVMPLVANWVRAYLIVMLGHLSGNELATGADHLVYGWVFFGLIMMLMFWVGSRFADPLPADDDHPFAQVQVAPRPGHWALAAGALVLMTALAWWAQGLRMSAAVPDAVPALSAPWATEPGVGLDSPGLGAVLGADADLRWARASEAGPVVHGYVGYVARQRAGSRAVASTSVVVANQDKNWQILSHERLTVEAVSQEELRLRSRLPMADGEWRARRFYWVDGWFGDSEIEAKWRGLWQLARGRGDAAAMVVLAVREGPQAQAALAGEWARLRAPLNERLAALGSTPAAGHNAAP</sequence>
<dbReference type="GO" id="GO:0006508">
    <property type="term" value="P:proteolysis"/>
    <property type="evidence" value="ECO:0007669"/>
    <property type="project" value="UniProtKB-KW"/>
</dbReference>
<evidence type="ECO:0000256" key="7">
    <source>
        <dbReference type="ARBA" id="ARBA00023136"/>
    </source>
</evidence>
<dbReference type="InterPro" id="IPR014263">
    <property type="entry name" value="Methanolan_biosynth_EpsI"/>
</dbReference>
<evidence type="ECO:0000259" key="9">
    <source>
        <dbReference type="Pfam" id="PF11984"/>
    </source>
</evidence>
<dbReference type="InterPro" id="IPR017540">
    <property type="entry name" value="Exosortase-1"/>
</dbReference>
<evidence type="ECO:0000256" key="6">
    <source>
        <dbReference type="ARBA" id="ARBA00022989"/>
    </source>
</evidence>
<feature type="transmembrane region" description="Helical" evidence="8">
    <location>
        <begin position="294"/>
        <end position="313"/>
    </location>
</feature>
<dbReference type="InterPro" id="IPR019127">
    <property type="entry name" value="Exosortase"/>
</dbReference>
<dbReference type="NCBIfam" id="TIGR02914">
    <property type="entry name" value="EpsI_fam"/>
    <property type="match status" value="1"/>
</dbReference>
<evidence type="ECO:0000256" key="2">
    <source>
        <dbReference type="ARBA" id="ARBA00022475"/>
    </source>
</evidence>
<gene>
    <name evidence="10" type="primary">xrtA</name>
    <name evidence="10" type="ORF">EOD73_01555</name>
</gene>
<feature type="transmembrane region" description="Helical" evidence="8">
    <location>
        <begin position="72"/>
        <end position="90"/>
    </location>
</feature>